<protein>
    <recommendedName>
        <fullName evidence="3">DUF739 family protein</fullName>
    </recommendedName>
</protein>
<dbReference type="EMBL" id="CP035945">
    <property type="protein sequence ID" value="QBE94541.1"/>
    <property type="molecule type" value="Genomic_DNA"/>
</dbReference>
<dbReference type="AlphaFoldDB" id="A0A4P6LR29"/>
<accession>A0A4P6LR29</accession>
<dbReference type="InterPro" id="IPR008003">
    <property type="entry name" value="DUF739"/>
</dbReference>
<evidence type="ECO:0000313" key="2">
    <source>
        <dbReference type="Proteomes" id="UP000289794"/>
    </source>
</evidence>
<proteinExistence type="predicted"/>
<dbReference type="KEGG" id="bpro:PMF13cell1_00030"/>
<dbReference type="RefSeq" id="WP_243125993.1">
    <property type="nucleotide sequence ID" value="NZ_CP035945.1"/>
</dbReference>
<reference evidence="1 2" key="1">
    <citation type="submission" date="2019-01" db="EMBL/GenBank/DDBJ databases">
        <title>PMF-metabolizing Aryl O-demethylase.</title>
        <authorList>
            <person name="Kim M."/>
        </authorList>
    </citation>
    <scope>NUCLEOTIDE SEQUENCE [LARGE SCALE GENOMIC DNA]</scope>
    <source>
        <strain evidence="1 2">PMF1</strain>
    </source>
</reference>
<gene>
    <name evidence="1" type="ORF">PMF13cell1_00030</name>
</gene>
<sequence length="85" mass="9791">MCEKIIFDYSKLKGKIIEKFKTQGNFAAANQLSDRSMSLKLNNGIGLSQEEILKWCKLLDIEISDIPVYFFIQKVSKTKLSREDT</sequence>
<dbReference type="Proteomes" id="UP000289794">
    <property type="component" value="Chromosome"/>
</dbReference>
<dbReference type="Pfam" id="PF05339">
    <property type="entry name" value="DUF739"/>
    <property type="match status" value="1"/>
</dbReference>
<evidence type="ECO:0008006" key="3">
    <source>
        <dbReference type="Google" id="ProtNLM"/>
    </source>
</evidence>
<organism evidence="1 2">
    <name type="scientific">Blautia producta</name>
    <dbReference type="NCBI Taxonomy" id="33035"/>
    <lineage>
        <taxon>Bacteria</taxon>
        <taxon>Bacillati</taxon>
        <taxon>Bacillota</taxon>
        <taxon>Clostridia</taxon>
        <taxon>Lachnospirales</taxon>
        <taxon>Lachnospiraceae</taxon>
        <taxon>Blautia</taxon>
    </lineage>
</organism>
<evidence type="ECO:0000313" key="1">
    <source>
        <dbReference type="EMBL" id="QBE94541.1"/>
    </source>
</evidence>
<name>A0A4P6LR29_9FIRM</name>